<keyword evidence="3" id="KW-0812">Transmembrane</keyword>
<evidence type="ECO:0000256" key="1">
    <source>
        <dbReference type="SAM" id="Coils"/>
    </source>
</evidence>
<dbReference type="STRING" id="1590841.A0A2R6P586"/>
<keyword evidence="5" id="KW-1185">Reference proteome</keyword>
<protein>
    <submittedName>
        <fullName evidence="4">WPP domain-interacting protein</fullName>
    </submittedName>
</protein>
<evidence type="ECO:0000313" key="5">
    <source>
        <dbReference type="Proteomes" id="UP000241394"/>
    </source>
</evidence>
<feature type="coiled-coil region" evidence="1">
    <location>
        <begin position="420"/>
        <end position="503"/>
    </location>
</feature>
<feature type="region of interest" description="Disordered" evidence="2">
    <location>
        <begin position="213"/>
        <end position="263"/>
    </location>
</feature>
<dbReference type="EMBL" id="NKQK01000029">
    <property type="protein sequence ID" value="PSR85441.1"/>
    <property type="molecule type" value="Genomic_DNA"/>
</dbReference>
<reference evidence="5" key="2">
    <citation type="journal article" date="2018" name="BMC Genomics">
        <title>A manually annotated Actinidia chinensis var. chinensis (kiwifruit) genome highlights the challenges associated with draft genomes and gene prediction in plants.</title>
        <authorList>
            <person name="Pilkington S.M."/>
            <person name="Crowhurst R."/>
            <person name="Hilario E."/>
            <person name="Nardozza S."/>
            <person name="Fraser L."/>
            <person name="Peng Y."/>
            <person name="Gunaseelan K."/>
            <person name="Simpson R."/>
            <person name="Tahir J."/>
            <person name="Deroles S.C."/>
            <person name="Templeton K."/>
            <person name="Luo Z."/>
            <person name="Davy M."/>
            <person name="Cheng C."/>
            <person name="McNeilage M."/>
            <person name="Scaglione D."/>
            <person name="Liu Y."/>
            <person name="Zhang Q."/>
            <person name="Datson P."/>
            <person name="De Silva N."/>
            <person name="Gardiner S.E."/>
            <person name="Bassett H."/>
            <person name="Chagne D."/>
            <person name="McCallum J."/>
            <person name="Dzierzon H."/>
            <person name="Deng C."/>
            <person name="Wang Y.Y."/>
            <person name="Barron L."/>
            <person name="Manako K."/>
            <person name="Bowen J."/>
            <person name="Foster T.M."/>
            <person name="Erridge Z.A."/>
            <person name="Tiffin H."/>
            <person name="Waite C.N."/>
            <person name="Davies K.M."/>
            <person name="Grierson E.P."/>
            <person name="Laing W.A."/>
            <person name="Kirk R."/>
            <person name="Chen X."/>
            <person name="Wood M."/>
            <person name="Montefiori M."/>
            <person name="Brummell D.A."/>
            <person name="Schwinn K.E."/>
            <person name="Catanach A."/>
            <person name="Fullerton C."/>
            <person name="Li D."/>
            <person name="Meiyalaghan S."/>
            <person name="Nieuwenhuizen N."/>
            <person name="Read N."/>
            <person name="Prakash R."/>
            <person name="Hunter D."/>
            <person name="Zhang H."/>
            <person name="McKenzie M."/>
            <person name="Knabel M."/>
            <person name="Harris A."/>
            <person name="Allan A.C."/>
            <person name="Gleave A."/>
            <person name="Chen A."/>
            <person name="Janssen B.J."/>
            <person name="Plunkett B."/>
            <person name="Ampomah-Dwamena C."/>
            <person name="Voogd C."/>
            <person name="Leif D."/>
            <person name="Lafferty D."/>
            <person name="Souleyre E.J.F."/>
            <person name="Varkonyi-Gasic E."/>
            <person name="Gambi F."/>
            <person name="Hanley J."/>
            <person name="Yao J.L."/>
            <person name="Cheung J."/>
            <person name="David K.M."/>
            <person name="Warren B."/>
            <person name="Marsh K."/>
            <person name="Snowden K.C."/>
            <person name="Lin-Wang K."/>
            <person name="Brian L."/>
            <person name="Martinez-Sanchez M."/>
            <person name="Wang M."/>
            <person name="Ileperuma N."/>
            <person name="Macnee N."/>
            <person name="Campin R."/>
            <person name="McAtee P."/>
            <person name="Drummond R.S.M."/>
            <person name="Espley R.V."/>
            <person name="Ireland H.S."/>
            <person name="Wu R."/>
            <person name="Atkinson R.G."/>
            <person name="Karunairetnam S."/>
            <person name="Bulley S."/>
            <person name="Chunkath S."/>
            <person name="Hanley Z."/>
            <person name="Storey R."/>
            <person name="Thrimawithana A.H."/>
            <person name="Thomson S."/>
            <person name="David C."/>
            <person name="Testolin R."/>
            <person name="Huang H."/>
            <person name="Hellens R.P."/>
            <person name="Schaffer R.J."/>
        </authorList>
    </citation>
    <scope>NUCLEOTIDE SEQUENCE [LARGE SCALE GENOMIC DNA]</scope>
    <source>
        <strain evidence="5">cv. Red5</strain>
    </source>
</reference>
<comment type="caution">
    <text evidence="4">The sequence shown here is derived from an EMBL/GenBank/DDBJ whole genome shotgun (WGS) entry which is preliminary data.</text>
</comment>
<feature type="compositionally biased region" description="Basic and acidic residues" evidence="2">
    <location>
        <begin position="288"/>
        <end position="304"/>
    </location>
</feature>
<dbReference type="Proteomes" id="UP000241394">
    <property type="component" value="Chromosome LG29"/>
</dbReference>
<dbReference type="InParanoid" id="A0A2R6P586"/>
<name>A0A2R6P586_ACTCC</name>
<dbReference type="FunCoup" id="A0A2R6P586">
    <property type="interactions" value="1703"/>
</dbReference>
<evidence type="ECO:0000256" key="3">
    <source>
        <dbReference type="SAM" id="Phobius"/>
    </source>
</evidence>
<proteinExistence type="predicted"/>
<dbReference type="PANTHER" id="PTHR34562">
    <property type="entry name" value="WPP DOMAIN-INTERACTING PROTEIN 2"/>
    <property type="match status" value="1"/>
</dbReference>
<dbReference type="OMA" id="DKHWLRS"/>
<feature type="compositionally biased region" description="Basic and acidic residues" evidence="2">
    <location>
        <begin position="232"/>
        <end position="260"/>
    </location>
</feature>
<keyword evidence="3" id="KW-0472">Membrane</keyword>
<feature type="region of interest" description="Disordered" evidence="2">
    <location>
        <begin position="97"/>
        <end position="138"/>
    </location>
</feature>
<dbReference type="OrthoDB" id="680851at2759"/>
<accession>A0A2R6P586</accession>
<dbReference type="AlphaFoldDB" id="A0A2R6P586"/>
<sequence length="614" mass="68034">MDLESECSGLESVEDNEVIAPENLENMDEKRIENNGSCVDEHSYDELLGDMKEENIGVTGSPSTGTGDHVGPSPPATMKGYGLKKWRRIRREFTKDGSSNIDTSKILKRGLSTPLTNSTRPQGLSVDMKQKSKGSLSSTSAMGKNLGFVADDLSLHGSSLDSRFAVGPSFAARTDSENSEDRSSKSSTAASVPKLRYEIPAVVGYARDKNKMRSLSGNNVVNAVQRGQQGKRRVETSKKARGEGVKIEKQNSHSSMESDSRSSNFVFVQGTNSVTSNGIQIGRSTNDGGEHSDESEGGEQHFSEELQKSYSKENVGGFEDHSEEDVAADSSWKVKEEKVESHRSELDPLVESIFSLQSAQEALEKEVEKLREIGNEQISLFDNSTQWSSLPLVFASVDPKIHDASSSDLLHSREFTQYSSHFSEKQVRSLEQKVNLLESKLEEANAVLKEKDAKVIELECALKNNRSPKEEMTRTVESQQKKYGDLEAELEGLFKQKIEAEVEYLAISRTIQQLRVAAVDLVAVFEEQEALALQQPQIFNRLGDAESKAEMLKIQAEKLETYSEDIVGTDQVLKLQKRVCKVTSCVFIQSILLFVVFVLFFLQLSPRYVGVVPT</sequence>
<dbReference type="PANTHER" id="PTHR34562:SF8">
    <property type="entry name" value="WPP DOMAIN-INTERACTING PROTEIN 1"/>
    <property type="match status" value="1"/>
</dbReference>
<feature type="region of interest" description="Disordered" evidence="2">
    <location>
        <begin position="54"/>
        <end position="82"/>
    </location>
</feature>
<feature type="compositionally biased region" description="Polar residues" evidence="2">
    <location>
        <begin position="113"/>
        <end position="122"/>
    </location>
</feature>
<evidence type="ECO:0000256" key="2">
    <source>
        <dbReference type="SAM" id="MobiDB-lite"/>
    </source>
</evidence>
<gene>
    <name evidence="4" type="ORF">CEY00_Acc33434</name>
</gene>
<dbReference type="Gramene" id="PSR85441">
    <property type="protein sequence ID" value="PSR85441"/>
    <property type="gene ID" value="CEY00_Acc33434"/>
</dbReference>
<keyword evidence="1" id="KW-0175">Coiled coil</keyword>
<keyword evidence="3" id="KW-1133">Transmembrane helix</keyword>
<feature type="region of interest" description="Disordered" evidence="2">
    <location>
        <begin position="276"/>
        <end position="304"/>
    </location>
</feature>
<organism evidence="4 5">
    <name type="scientific">Actinidia chinensis var. chinensis</name>
    <name type="common">Chinese soft-hair kiwi</name>
    <dbReference type="NCBI Taxonomy" id="1590841"/>
    <lineage>
        <taxon>Eukaryota</taxon>
        <taxon>Viridiplantae</taxon>
        <taxon>Streptophyta</taxon>
        <taxon>Embryophyta</taxon>
        <taxon>Tracheophyta</taxon>
        <taxon>Spermatophyta</taxon>
        <taxon>Magnoliopsida</taxon>
        <taxon>eudicotyledons</taxon>
        <taxon>Gunneridae</taxon>
        <taxon>Pentapetalae</taxon>
        <taxon>asterids</taxon>
        <taxon>Ericales</taxon>
        <taxon>Actinidiaceae</taxon>
        <taxon>Actinidia</taxon>
    </lineage>
</organism>
<feature type="compositionally biased region" description="Polar residues" evidence="2">
    <location>
        <begin position="276"/>
        <end position="286"/>
    </location>
</feature>
<dbReference type="InterPro" id="IPR044696">
    <property type="entry name" value="WIP1/2/3"/>
</dbReference>
<reference evidence="4 5" key="1">
    <citation type="submission" date="2017-07" db="EMBL/GenBank/DDBJ databases">
        <title>An improved, manually edited Actinidia chinensis var. chinensis (kiwifruit) genome highlights the challenges associated with draft genomes and gene prediction in plants.</title>
        <authorList>
            <person name="Pilkington S."/>
            <person name="Crowhurst R."/>
            <person name="Hilario E."/>
            <person name="Nardozza S."/>
            <person name="Fraser L."/>
            <person name="Peng Y."/>
            <person name="Gunaseelan K."/>
            <person name="Simpson R."/>
            <person name="Tahir J."/>
            <person name="Deroles S."/>
            <person name="Templeton K."/>
            <person name="Luo Z."/>
            <person name="Davy M."/>
            <person name="Cheng C."/>
            <person name="Mcneilage M."/>
            <person name="Scaglione D."/>
            <person name="Liu Y."/>
            <person name="Zhang Q."/>
            <person name="Datson P."/>
            <person name="De Silva N."/>
            <person name="Gardiner S."/>
            <person name="Bassett H."/>
            <person name="Chagne D."/>
            <person name="Mccallum J."/>
            <person name="Dzierzon H."/>
            <person name="Deng C."/>
            <person name="Wang Y.-Y."/>
            <person name="Barron N."/>
            <person name="Manako K."/>
            <person name="Bowen J."/>
            <person name="Foster T."/>
            <person name="Erridge Z."/>
            <person name="Tiffin H."/>
            <person name="Waite C."/>
            <person name="Davies K."/>
            <person name="Grierson E."/>
            <person name="Laing W."/>
            <person name="Kirk R."/>
            <person name="Chen X."/>
            <person name="Wood M."/>
            <person name="Montefiori M."/>
            <person name="Brummell D."/>
            <person name="Schwinn K."/>
            <person name="Catanach A."/>
            <person name="Fullerton C."/>
            <person name="Li D."/>
            <person name="Meiyalaghan S."/>
            <person name="Nieuwenhuizen N."/>
            <person name="Read N."/>
            <person name="Prakash R."/>
            <person name="Hunter D."/>
            <person name="Zhang H."/>
            <person name="Mckenzie M."/>
            <person name="Knabel M."/>
            <person name="Harris A."/>
            <person name="Allan A."/>
            <person name="Chen A."/>
            <person name="Janssen B."/>
            <person name="Plunkett B."/>
            <person name="Dwamena C."/>
            <person name="Voogd C."/>
            <person name="Leif D."/>
            <person name="Lafferty D."/>
            <person name="Souleyre E."/>
            <person name="Varkonyi-Gasic E."/>
            <person name="Gambi F."/>
            <person name="Hanley J."/>
            <person name="Yao J.-L."/>
            <person name="Cheung J."/>
            <person name="David K."/>
            <person name="Warren B."/>
            <person name="Marsh K."/>
            <person name="Snowden K."/>
            <person name="Lin-Wang K."/>
            <person name="Brian L."/>
            <person name="Martinez-Sanchez M."/>
            <person name="Wang M."/>
            <person name="Ileperuma N."/>
            <person name="Macnee N."/>
            <person name="Campin R."/>
            <person name="Mcatee P."/>
            <person name="Drummond R."/>
            <person name="Espley R."/>
            <person name="Ireland H."/>
            <person name="Wu R."/>
            <person name="Atkinson R."/>
            <person name="Karunairetnam S."/>
            <person name="Bulley S."/>
            <person name="Chunkath S."/>
            <person name="Hanley Z."/>
            <person name="Storey R."/>
            <person name="Thrimawithana A."/>
            <person name="Thomson S."/>
            <person name="David C."/>
            <person name="Testolin R."/>
        </authorList>
    </citation>
    <scope>NUCLEOTIDE SEQUENCE [LARGE SCALE GENOMIC DNA]</scope>
    <source>
        <strain evidence="5">cv. Red5</strain>
        <tissue evidence="4">Young leaf</tissue>
    </source>
</reference>
<evidence type="ECO:0000313" key="4">
    <source>
        <dbReference type="EMBL" id="PSR85441.1"/>
    </source>
</evidence>
<feature type="transmembrane region" description="Helical" evidence="3">
    <location>
        <begin position="586"/>
        <end position="604"/>
    </location>
</feature>
<feature type="compositionally biased region" description="Polar residues" evidence="2">
    <location>
        <begin position="213"/>
        <end position="228"/>
    </location>
</feature>